<evidence type="ECO:0000256" key="2">
    <source>
        <dbReference type="ARBA" id="ARBA00009792"/>
    </source>
</evidence>
<dbReference type="PANTHER" id="PTHR46017:SF1">
    <property type="entry name" value="ALPHA-MANNOSIDASE 2C1"/>
    <property type="match status" value="1"/>
</dbReference>
<evidence type="ECO:0000313" key="8">
    <source>
        <dbReference type="EMBL" id="WRT66773.1"/>
    </source>
</evidence>
<dbReference type="InterPro" id="IPR000602">
    <property type="entry name" value="Glyco_hydro_38_N"/>
</dbReference>
<evidence type="ECO:0000313" key="9">
    <source>
        <dbReference type="Proteomes" id="UP001329825"/>
    </source>
</evidence>
<name>A0ABZ1CYE6_9TREE</name>
<dbReference type="Proteomes" id="UP001329825">
    <property type="component" value="Chromosome 4"/>
</dbReference>
<keyword evidence="6" id="KW-0326">Glycosidase</keyword>
<dbReference type="Pfam" id="PF22907">
    <property type="entry name" value="Ams1-like_1st"/>
    <property type="match status" value="1"/>
</dbReference>
<dbReference type="SUPFAM" id="SSF74650">
    <property type="entry name" value="Galactose mutarotase-like"/>
    <property type="match status" value="1"/>
</dbReference>
<evidence type="ECO:0000256" key="6">
    <source>
        <dbReference type="ARBA" id="ARBA00023295"/>
    </source>
</evidence>
<keyword evidence="4" id="KW-0479">Metal-binding</keyword>
<dbReference type="Gene3D" id="2.70.98.30">
    <property type="entry name" value="Golgi alpha-mannosidase II, domain 4"/>
    <property type="match status" value="1"/>
</dbReference>
<dbReference type="EMBL" id="CP141884">
    <property type="protein sequence ID" value="WRT66773.1"/>
    <property type="molecule type" value="Genomic_DNA"/>
</dbReference>
<evidence type="ECO:0000256" key="3">
    <source>
        <dbReference type="ARBA" id="ARBA00012752"/>
    </source>
</evidence>
<dbReference type="InterPro" id="IPR011013">
    <property type="entry name" value="Gal_mutarotase_sf_dom"/>
</dbReference>
<dbReference type="SMART" id="SM00872">
    <property type="entry name" value="Alpha-mann_mid"/>
    <property type="match status" value="1"/>
</dbReference>
<dbReference type="RefSeq" id="XP_062791513.1">
    <property type="nucleotide sequence ID" value="XM_062935462.1"/>
</dbReference>
<keyword evidence="5" id="KW-0378">Hydrolase</keyword>
<dbReference type="Gene3D" id="1.20.1270.50">
    <property type="entry name" value="Glycoside hydrolase family 38, central domain"/>
    <property type="match status" value="1"/>
</dbReference>
<dbReference type="EC" id="3.2.1.24" evidence="3"/>
<dbReference type="InterPro" id="IPR037094">
    <property type="entry name" value="Glyco_hydro_38_cen_sf"/>
</dbReference>
<dbReference type="Gene3D" id="3.20.110.10">
    <property type="entry name" value="Glycoside hydrolase 38, N terminal domain"/>
    <property type="match status" value="1"/>
</dbReference>
<accession>A0ABZ1CYE6</accession>
<evidence type="ECO:0000256" key="5">
    <source>
        <dbReference type="ARBA" id="ARBA00022801"/>
    </source>
</evidence>
<evidence type="ECO:0000256" key="1">
    <source>
        <dbReference type="ARBA" id="ARBA00000365"/>
    </source>
</evidence>
<feature type="domain" description="Glycoside hydrolase family 38 central" evidence="7">
    <location>
        <begin position="568"/>
        <end position="647"/>
    </location>
</feature>
<dbReference type="GeneID" id="87955867"/>
<dbReference type="InterPro" id="IPR011682">
    <property type="entry name" value="Glyco_hydro_38_C"/>
</dbReference>
<comment type="similarity">
    <text evidence="2">Belongs to the glycosyl hydrolase 38 family.</text>
</comment>
<evidence type="ECO:0000259" key="7">
    <source>
        <dbReference type="SMART" id="SM00872"/>
    </source>
</evidence>
<protein>
    <recommendedName>
        <fullName evidence="3">alpha-mannosidase</fullName>
        <ecNumber evidence="3">3.2.1.24</ecNumber>
    </recommendedName>
</protein>
<dbReference type="InterPro" id="IPR054723">
    <property type="entry name" value="Ams1-like_N"/>
</dbReference>
<dbReference type="InterPro" id="IPR028995">
    <property type="entry name" value="Glyco_hydro_57/38_cen_sf"/>
</dbReference>
<dbReference type="SUPFAM" id="SSF88688">
    <property type="entry name" value="Families 57/38 glycoside transferase middle domain"/>
    <property type="match status" value="1"/>
</dbReference>
<dbReference type="Pfam" id="PF01074">
    <property type="entry name" value="Glyco_hydro_38N"/>
    <property type="match status" value="1"/>
</dbReference>
<dbReference type="InterPro" id="IPR041147">
    <property type="entry name" value="GH38_C"/>
</dbReference>
<evidence type="ECO:0000256" key="4">
    <source>
        <dbReference type="ARBA" id="ARBA00022723"/>
    </source>
</evidence>
<organism evidence="8 9">
    <name type="scientific">Kwoniella shivajii</name>
    <dbReference type="NCBI Taxonomy" id="564305"/>
    <lineage>
        <taxon>Eukaryota</taxon>
        <taxon>Fungi</taxon>
        <taxon>Dikarya</taxon>
        <taxon>Basidiomycota</taxon>
        <taxon>Agaricomycotina</taxon>
        <taxon>Tremellomycetes</taxon>
        <taxon>Tremellales</taxon>
        <taxon>Cryptococcaceae</taxon>
        <taxon>Kwoniella</taxon>
    </lineage>
</organism>
<sequence>MSKNRYPVAYPQLTEDVQHNLLPGISLKRLDLFLEGPYDGFNLGSTLDRVRLDDEDTVRMTIWSAPDIEKVSFHEGIEKLQGADAKLLKKGDLIGGSWSQHWVKVEIKIPDSFKNSCEPVVFEFDPSCEALICDVNGDPIHGITGGPNSTITAYPGYVEDRRIEQIIPREAVQAGTYECYIEIACNGIFGIGINGYRHHEPDMNMKYHLELADLVLVRSEAHALKIDFQVLKQLARAAEGERSSISRKALKAANEIMNVFRIDSQEVIDESIKQGRNLARSVLGSEVERLEDEDVRIWALGHCHIDTGWLWRYTHTQQKIARSWSTQLDLMDRYPEHQFAASSAQQYVWLEELYPSLFERITKSAKEGKFHPIGGTWLEHDCVLPSGESLIRQYLYGQRWFEDKFDQRAKVAWLPDTFGYASQLPQILRLAGINYFFTQKLSWNNINVFPNSTFNWVGLDGSQVLAHMTPTDTYNAQANYSELQKGMIQHKNLESTDQCLLLFGNGDGGGGPTALMLEKLRRLGSSSKKNPEIPTVRIAKIDDFFDHVAKKTKGGKTLPSWRGELYFELHRGIFTSQAKIKYGNQSMERLLRDLEYFATLASLSSSDYVYPKSRLDEIWHDVLLNQFHDVLPGTSIKMVNDDALEIYRRRTIQCYALLDEALDTLFPLGVANGHTKETSLAVLDGARLPRNQVTEIPSEWTSLLGEKINQVTSSTARVLGYLSSDIAGIGGLSTPANMNSPSASQDGDIFILSNSLIRLTISNGRITSLYDLSLERELISPGVGTDSGGLMIYEDYPLSYDAWDAEIYHLKMGREVLFDQVEIIANGPLRSTIRTTSTFGHSKVILEISMDALSLHGRHQNNNPIIRADAKVDWHETHKFLKFVLPLDIHCLTATYGTQFGLIERPTHRNTPIDQAKFEVPAHVFADLSEAGYGLSFVSDHKYGYIVEGNTMRISLLRSPTAPDVEQDRGYHEFTFGIIPHKKRLIESGVYKQALTFINPVHFKPVDSTVKLPITFTLVERNTDGIILETIKRGEDDFTSGKKGKSVILRLYDSLGGRTSATLRINGIKPRSLKWLNVLEEPEMFQHQKVNWKAQDGYVEIQMSFRCFEIKTLGIYLD</sequence>
<dbReference type="SUPFAM" id="SSF88713">
    <property type="entry name" value="Glycoside hydrolase/deacetylase"/>
    <property type="match status" value="1"/>
</dbReference>
<gene>
    <name evidence="8" type="ORF">IL334_003736</name>
</gene>
<keyword evidence="9" id="KW-1185">Reference proteome</keyword>
<reference evidence="8 9" key="1">
    <citation type="submission" date="2024-01" db="EMBL/GenBank/DDBJ databases">
        <title>Comparative genomics of Cryptococcus and Kwoniella reveals pathogenesis evolution and contrasting modes of karyotype evolution via chromosome fusion or intercentromeric recombination.</title>
        <authorList>
            <person name="Coelho M.A."/>
            <person name="David-Palma M."/>
            <person name="Shea T."/>
            <person name="Bowers K."/>
            <person name="McGinley-Smith S."/>
            <person name="Mohammad A.W."/>
            <person name="Gnirke A."/>
            <person name="Yurkov A.M."/>
            <person name="Nowrousian M."/>
            <person name="Sun S."/>
            <person name="Cuomo C.A."/>
            <person name="Heitman J."/>
        </authorList>
    </citation>
    <scope>NUCLEOTIDE SEQUENCE [LARGE SCALE GENOMIC DNA]</scope>
    <source>
        <strain evidence="8">CBS 11374</strain>
    </source>
</reference>
<dbReference type="InterPro" id="IPR027291">
    <property type="entry name" value="Glyco_hydro_38_N_sf"/>
</dbReference>
<dbReference type="InterPro" id="IPR011330">
    <property type="entry name" value="Glyco_hydro/deAcase_b/a-brl"/>
</dbReference>
<dbReference type="Pfam" id="PF07748">
    <property type="entry name" value="Glyco_hydro_38C"/>
    <property type="match status" value="1"/>
</dbReference>
<proteinExistence type="inferred from homology"/>
<dbReference type="InterPro" id="IPR015341">
    <property type="entry name" value="Glyco_hydro_38_cen"/>
</dbReference>
<comment type="catalytic activity">
    <reaction evidence="1">
        <text>Hydrolysis of terminal, non-reducing alpha-D-mannose residues in alpha-D-mannosides.</text>
        <dbReference type="EC" id="3.2.1.24"/>
    </reaction>
</comment>
<dbReference type="Pfam" id="PF09261">
    <property type="entry name" value="Alpha-mann_mid"/>
    <property type="match status" value="1"/>
</dbReference>
<dbReference type="PANTHER" id="PTHR46017">
    <property type="entry name" value="ALPHA-MANNOSIDASE 2C1"/>
    <property type="match status" value="1"/>
</dbReference>
<dbReference type="Pfam" id="PF17677">
    <property type="entry name" value="Glyco_hydro38C2"/>
    <property type="match status" value="1"/>
</dbReference>